<dbReference type="Gene3D" id="3.90.190.10">
    <property type="entry name" value="Protein tyrosine phosphatase superfamily"/>
    <property type="match status" value="1"/>
</dbReference>
<dbReference type="InterPro" id="IPR029021">
    <property type="entry name" value="Prot-tyrosine_phosphatase-like"/>
</dbReference>
<name>A0A0A1U4U3_ENTIV</name>
<sequence length="221" mass="25134">MGNDNSMKLTQKNRDEVLQHINTVTEILPNIYLSSRHAAEDPNTYKLNGITAVLSLTTNLTKYPQNIKTKHFHVQDSFFFLLDQVLTESLCWLIEMVNSGHKVLVHCEVGVSRSASVVLAYLMMVNHWTLKQSFLFCKAKRSVVCPNPGFIIQLYQFQIKMGIKDTTENSLFVKGLLTQSNTLYREVPVRALWNSFLENGFSYEKAIKDHCRVAASASRSA</sequence>
<organism evidence="8 9">
    <name type="scientific">Entamoeba invadens IP1</name>
    <dbReference type="NCBI Taxonomy" id="370355"/>
    <lineage>
        <taxon>Eukaryota</taxon>
        <taxon>Amoebozoa</taxon>
        <taxon>Evosea</taxon>
        <taxon>Archamoebae</taxon>
        <taxon>Mastigamoebida</taxon>
        <taxon>Entamoebidae</taxon>
        <taxon>Entamoeba</taxon>
    </lineage>
</organism>
<dbReference type="SMART" id="SM00195">
    <property type="entry name" value="DSPc"/>
    <property type="match status" value="1"/>
</dbReference>
<comment type="similarity">
    <text evidence="1">Belongs to the protein-tyrosine phosphatase family. Non-receptor class dual specificity subfamily.</text>
</comment>
<keyword evidence="4" id="KW-0904">Protein phosphatase</keyword>
<feature type="domain" description="Tyrosine specific protein phosphatases" evidence="7">
    <location>
        <begin position="76"/>
        <end position="158"/>
    </location>
</feature>
<comment type="catalytic activity">
    <reaction evidence="5">
        <text>O-phospho-L-seryl-[protein] + H2O = L-seryl-[protein] + phosphate</text>
        <dbReference type="Rhea" id="RHEA:20629"/>
        <dbReference type="Rhea" id="RHEA-COMP:9863"/>
        <dbReference type="Rhea" id="RHEA-COMP:11604"/>
        <dbReference type="ChEBI" id="CHEBI:15377"/>
        <dbReference type="ChEBI" id="CHEBI:29999"/>
        <dbReference type="ChEBI" id="CHEBI:43474"/>
        <dbReference type="ChEBI" id="CHEBI:83421"/>
        <dbReference type="EC" id="3.1.3.16"/>
    </reaction>
</comment>
<dbReference type="Proteomes" id="UP000014680">
    <property type="component" value="Unassembled WGS sequence"/>
</dbReference>
<accession>A0A0A1U4U3</accession>
<dbReference type="InterPro" id="IPR016130">
    <property type="entry name" value="Tyr_Pase_AS"/>
</dbReference>
<gene>
    <name evidence="8" type="ORF">EIN_488240</name>
</gene>
<evidence type="ECO:0000256" key="1">
    <source>
        <dbReference type="ARBA" id="ARBA00008601"/>
    </source>
</evidence>
<dbReference type="RefSeq" id="XP_004256063.1">
    <property type="nucleotide sequence ID" value="XM_004256015.1"/>
</dbReference>
<evidence type="ECO:0000259" key="7">
    <source>
        <dbReference type="PROSITE" id="PS50056"/>
    </source>
</evidence>
<dbReference type="EC" id="3.1.3.48" evidence="2"/>
<dbReference type="AlphaFoldDB" id="A0A0A1U4U3"/>
<dbReference type="SUPFAM" id="SSF52799">
    <property type="entry name" value="(Phosphotyrosine protein) phosphatases II"/>
    <property type="match status" value="1"/>
</dbReference>
<dbReference type="GO" id="GO:0004722">
    <property type="term" value="F:protein serine/threonine phosphatase activity"/>
    <property type="evidence" value="ECO:0007669"/>
    <property type="project" value="UniProtKB-EC"/>
</dbReference>
<dbReference type="PANTHER" id="PTHR10159">
    <property type="entry name" value="DUAL SPECIFICITY PROTEIN PHOSPHATASE"/>
    <property type="match status" value="1"/>
</dbReference>
<dbReference type="GO" id="GO:0043409">
    <property type="term" value="P:negative regulation of MAPK cascade"/>
    <property type="evidence" value="ECO:0007669"/>
    <property type="project" value="TreeGrafter"/>
</dbReference>
<dbReference type="InterPro" id="IPR020422">
    <property type="entry name" value="TYR_PHOSPHATASE_DUAL_dom"/>
</dbReference>
<dbReference type="PROSITE" id="PS50054">
    <property type="entry name" value="TYR_PHOSPHATASE_DUAL"/>
    <property type="match status" value="1"/>
</dbReference>
<feature type="domain" description="Tyrosine-protein phosphatase" evidence="6">
    <location>
        <begin position="22"/>
        <end position="163"/>
    </location>
</feature>
<keyword evidence="9" id="KW-1185">Reference proteome</keyword>
<dbReference type="OrthoDB" id="25316at2759"/>
<dbReference type="KEGG" id="eiv:EIN_488240"/>
<evidence type="ECO:0000313" key="8">
    <source>
        <dbReference type="EMBL" id="ELP89292.1"/>
    </source>
</evidence>
<dbReference type="VEuPathDB" id="AmoebaDB:EIN_488240"/>
<dbReference type="GeneID" id="14888228"/>
<evidence type="ECO:0000256" key="3">
    <source>
        <dbReference type="ARBA" id="ARBA00022801"/>
    </source>
</evidence>
<dbReference type="PROSITE" id="PS00383">
    <property type="entry name" value="TYR_PHOSPHATASE_1"/>
    <property type="match status" value="1"/>
</dbReference>
<evidence type="ECO:0000256" key="5">
    <source>
        <dbReference type="ARBA" id="ARBA00047761"/>
    </source>
</evidence>
<dbReference type="Pfam" id="PF00782">
    <property type="entry name" value="DSPc"/>
    <property type="match status" value="1"/>
</dbReference>
<evidence type="ECO:0000313" key="9">
    <source>
        <dbReference type="Proteomes" id="UP000014680"/>
    </source>
</evidence>
<dbReference type="GO" id="GO:0033550">
    <property type="term" value="F:MAP kinase tyrosine phosphatase activity"/>
    <property type="evidence" value="ECO:0007669"/>
    <property type="project" value="TreeGrafter"/>
</dbReference>
<evidence type="ECO:0000259" key="6">
    <source>
        <dbReference type="PROSITE" id="PS50054"/>
    </source>
</evidence>
<proteinExistence type="inferred from homology"/>
<dbReference type="InterPro" id="IPR000340">
    <property type="entry name" value="Dual-sp_phosphatase_cat-dom"/>
</dbReference>
<dbReference type="CDD" id="cd14498">
    <property type="entry name" value="DSP"/>
    <property type="match status" value="1"/>
</dbReference>
<dbReference type="PANTHER" id="PTHR10159:SF519">
    <property type="entry name" value="DUAL SPECIFICITY PROTEIN PHOSPHATASE MPK3"/>
    <property type="match status" value="1"/>
</dbReference>
<dbReference type="InterPro" id="IPR000387">
    <property type="entry name" value="Tyr_Pase_dom"/>
</dbReference>
<dbReference type="GO" id="GO:0017017">
    <property type="term" value="F:MAP kinase tyrosine/serine/threonine phosphatase activity"/>
    <property type="evidence" value="ECO:0007669"/>
    <property type="project" value="TreeGrafter"/>
</dbReference>
<evidence type="ECO:0000256" key="4">
    <source>
        <dbReference type="ARBA" id="ARBA00022912"/>
    </source>
</evidence>
<protein>
    <recommendedName>
        <fullName evidence="2">protein-tyrosine-phosphatase</fullName>
        <ecNumber evidence="2">3.1.3.48</ecNumber>
    </recommendedName>
</protein>
<dbReference type="EMBL" id="KB206670">
    <property type="protein sequence ID" value="ELP89292.1"/>
    <property type="molecule type" value="Genomic_DNA"/>
</dbReference>
<dbReference type="PROSITE" id="PS50056">
    <property type="entry name" value="TYR_PHOSPHATASE_2"/>
    <property type="match status" value="1"/>
</dbReference>
<dbReference type="GO" id="GO:0005737">
    <property type="term" value="C:cytoplasm"/>
    <property type="evidence" value="ECO:0007669"/>
    <property type="project" value="TreeGrafter"/>
</dbReference>
<reference evidence="8 9" key="1">
    <citation type="submission" date="2012-10" db="EMBL/GenBank/DDBJ databases">
        <authorList>
            <person name="Zafar N."/>
            <person name="Inman J."/>
            <person name="Hall N."/>
            <person name="Lorenzi H."/>
            <person name="Caler E."/>
        </authorList>
    </citation>
    <scope>NUCLEOTIDE SEQUENCE [LARGE SCALE GENOMIC DNA]</scope>
    <source>
        <strain evidence="8 9">IP1</strain>
    </source>
</reference>
<keyword evidence="3 8" id="KW-0378">Hydrolase</keyword>
<evidence type="ECO:0000256" key="2">
    <source>
        <dbReference type="ARBA" id="ARBA00013064"/>
    </source>
</evidence>
<dbReference type="GO" id="GO:0008330">
    <property type="term" value="F:protein tyrosine/threonine phosphatase activity"/>
    <property type="evidence" value="ECO:0007669"/>
    <property type="project" value="TreeGrafter"/>
</dbReference>